<dbReference type="InterPro" id="IPR011051">
    <property type="entry name" value="RmlC_Cupin_sf"/>
</dbReference>
<dbReference type="Gramene" id="AET4Gv20855200.3">
    <property type="protein sequence ID" value="AET4Gv20855200.3"/>
    <property type="gene ID" value="AET4Gv20855200"/>
</dbReference>
<dbReference type="EnsemblPlants" id="AET4Gv20855200.3">
    <property type="protein sequence ID" value="AET4Gv20855200.3"/>
    <property type="gene ID" value="AET4Gv20855200"/>
</dbReference>
<feature type="disulfide bond" evidence="10">
    <location>
        <begin position="33"/>
        <end position="48"/>
    </location>
</feature>
<keyword evidence="4" id="KW-0964">Secreted</keyword>
<evidence type="ECO:0000256" key="5">
    <source>
        <dbReference type="ARBA" id="ARBA00022723"/>
    </source>
</evidence>
<dbReference type="PANTHER" id="PTHR31238">
    <property type="entry name" value="GERMIN-LIKE PROTEIN SUBFAMILY 3 MEMBER 3"/>
    <property type="match status" value="1"/>
</dbReference>
<feature type="binding site" evidence="8">
    <location>
        <position position="112"/>
    </location>
    <ligand>
        <name>oxalate</name>
        <dbReference type="ChEBI" id="CHEBI:30623"/>
    </ligand>
</feature>
<reference evidence="14" key="5">
    <citation type="journal article" date="2021" name="G3 (Bethesda)">
        <title>Aegilops tauschii genome assembly Aet v5.0 features greater sequence contiguity and improved annotation.</title>
        <authorList>
            <person name="Wang L."/>
            <person name="Zhu T."/>
            <person name="Rodriguez J.C."/>
            <person name="Deal K.R."/>
            <person name="Dubcovsky J."/>
            <person name="McGuire P.E."/>
            <person name="Lux T."/>
            <person name="Spannagl M."/>
            <person name="Mayer K.F.X."/>
            <person name="Baldrich P."/>
            <person name="Meyers B.C."/>
            <person name="Huo N."/>
            <person name="Gu Y.Q."/>
            <person name="Zhou H."/>
            <person name="Devos K.M."/>
            <person name="Bennetzen J.L."/>
            <person name="Unver T."/>
            <person name="Budak H."/>
            <person name="Gulick P.J."/>
            <person name="Galiba G."/>
            <person name="Kalapos B."/>
            <person name="Nelson D.R."/>
            <person name="Li P."/>
            <person name="You F.M."/>
            <person name="Luo M.C."/>
            <person name="Dvorak J."/>
        </authorList>
    </citation>
    <scope>NUCLEOTIDE SEQUENCE [LARGE SCALE GENOMIC DNA]</scope>
    <source>
        <strain evidence="14">cv. AL8/78</strain>
    </source>
</reference>
<feature type="signal peptide" evidence="12">
    <location>
        <begin position="1"/>
        <end position="23"/>
    </location>
</feature>
<feature type="binding site" evidence="9">
    <location>
        <position position="110"/>
    </location>
    <ligand>
        <name>Mn(2+)</name>
        <dbReference type="ChEBI" id="CHEBI:29035"/>
    </ligand>
</feature>
<dbReference type="InterPro" id="IPR014710">
    <property type="entry name" value="RmlC-like_jellyroll"/>
</dbReference>
<accession>A0A453JBA1</accession>
<evidence type="ECO:0000313" key="14">
    <source>
        <dbReference type="EnsemblPlants" id="AET4Gv20855200.1"/>
    </source>
</evidence>
<dbReference type="STRING" id="200361.A0A453JBA1"/>
<evidence type="ECO:0000256" key="12">
    <source>
        <dbReference type="SAM" id="SignalP"/>
    </source>
</evidence>
<feature type="binding site" evidence="9">
    <location>
        <position position="117"/>
    </location>
    <ligand>
        <name>Mn(2+)</name>
        <dbReference type="ChEBI" id="CHEBI:29035"/>
    </ligand>
</feature>
<evidence type="ECO:0000256" key="10">
    <source>
        <dbReference type="PIRSR" id="PIRSR601929-3"/>
    </source>
</evidence>
<feature type="binding site" evidence="8">
    <location>
        <position position="107"/>
    </location>
    <ligand>
        <name>oxalate</name>
        <dbReference type="ChEBI" id="CHEBI:30623"/>
    </ligand>
</feature>
<keyword evidence="12" id="KW-0732">Signal</keyword>
<keyword evidence="6 10" id="KW-1015">Disulfide bond</keyword>
<dbReference type="CDD" id="cd02241">
    <property type="entry name" value="cupin_OxOx"/>
    <property type="match status" value="1"/>
</dbReference>
<evidence type="ECO:0000313" key="15">
    <source>
        <dbReference type="Proteomes" id="UP000015105"/>
    </source>
</evidence>
<comment type="similarity">
    <text evidence="2">Belongs to the germin family.</text>
</comment>
<dbReference type="SUPFAM" id="SSF51182">
    <property type="entry name" value="RmlC-like cupins"/>
    <property type="match status" value="1"/>
</dbReference>
<dbReference type="Gramene" id="AET4Gv20855200.1">
    <property type="protein sequence ID" value="AET4Gv20855200.1"/>
    <property type="gene ID" value="AET4Gv20855200"/>
</dbReference>
<evidence type="ECO:0000256" key="2">
    <source>
        <dbReference type="ARBA" id="ARBA00007456"/>
    </source>
</evidence>
<evidence type="ECO:0000256" key="11">
    <source>
        <dbReference type="SAM" id="MobiDB-lite"/>
    </source>
</evidence>
<dbReference type="InterPro" id="IPR001929">
    <property type="entry name" value="Germin"/>
</dbReference>
<dbReference type="InterPro" id="IPR006045">
    <property type="entry name" value="Cupin_1"/>
</dbReference>
<evidence type="ECO:0000259" key="13">
    <source>
        <dbReference type="Pfam" id="PF00190"/>
    </source>
</evidence>
<evidence type="ECO:0000256" key="4">
    <source>
        <dbReference type="ARBA" id="ARBA00022525"/>
    </source>
</evidence>
<keyword evidence="15" id="KW-1185">Reference proteome</keyword>
<evidence type="ECO:0000256" key="7">
    <source>
        <dbReference type="ARBA" id="ARBA00023211"/>
    </source>
</evidence>
<name>A0A453JBA1_AEGTS</name>
<dbReference type="GO" id="GO:0048046">
    <property type="term" value="C:apoplast"/>
    <property type="evidence" value="ECO:0007669"/>
    <property type="project" value="UniProtKB-SubCell"/>
</dbReference>
<protein>
    <recommendedName>
        <fullName evidence="13">Cupin type-1 domain-containing protein</fullName>
    </recommendedName>
</protein>
<dbReference type="PROSITE" id="PS00725">
    <property type="entry name" value="GERMIN"/>
    <property type="match status" value="1"/>
</dbReference>
<dbReference type="InterPro" id="IPR019780">
    <property type="entry name" value="Germin_Mn-BS"/>
</dbReference>
<organism evidence="14 15">
    <name type="scientific">Aegilops tauschii subsp. strangulata</name>
    <name type="common">Goatgrass</name>
    <dbReference type="NCBI Taxonomy" id="200361"/>
    <lineage>
        <taxon>Eukaryota</taxon>
        <taxon>Viridiplantae</taxon>
        <taxon>Streptophyta</taxon>
        <taxon>Embryophyta</taxon>
        <taxon>Tracheophyta</taxon>
        <taxon>Spermatophyta</taxon>
        <taxon>Magnoliopsida</taxon>
        <taxon>Liliopsida</taxon>
        <taxon>Poales</taxon>
        <taxon>Poaceae</taxon>
        <taxon>BOP clade</taxon>
        <taxon>Pooideae</taxon>
        <taxon>Triticodae</taxon>
        <taxon>Triticeae</taxon>
        <taxon>Triticinae</taxon>
        <taxon>Aegilops</taxon>
    </lineage>
</organism>
<evidence type="ECO:0000256" key="9">
    <source>
        <dbReference type="PIRSR" id="PIRSR601929-2"/>
    </source>
</evidence>
<dbReference type="AlphaFoldDB" id="A0A453JBA1"/>
<proteinExistence type="inferred from homology"/>
<dbReference type="GO" id="GO:0030145">
    <property type="term" value="F:manganese ion binding"/>
    <property type="evidence" value="ECO:0007669"/>
    <property type="project" value="InterPro"/>
</dbReference>
<keyword evidence="5 8" id="KW-0479">Metal-binding</keyword>
<dbReference type="EnsemblPlants" id="AET4Gv20855200.1">
    <property type="protein sequence ID" value="AET4Gv20855200.1"/>
    <property type="gene ID" value="AET4Gv20855200"/>
</dbReference>
<reference evidence="14" key="4">
    <citation type="submission" date="2019-03" db="UniProtKB">
        <authorList>
            <consortium name="EnsemblPlants"/>
        </authorList>
    </citation>
    <scope>IDENTIFICATION</scope>
</reference>
<reference evidence="14" key="3">
    <citation type="journal article" date="2017" name="Nature">
        <title>Genome sequence of the progenitor of the wheat D genome Aegilops tauschii.</title>
        <authorList>
            <person name="Luo M.C."/>
            <person name="Gu Y.Q."/>
            <person name="Puiu D."/>
            <person name="Wang H."/>
            <person name="Twardziok S.O."/>
            <person name="Deal K.R."/>
            <person name="Huo N."/>
            <person name="Zhu T."/>
            <person name="Wang L."/>
            <person name="Wang Y."/>
            <person name="McGuire P.E."/>
            <person name="Liu S."/>
            <person name="Long H."/>
            <person name="Ramasamy R.K."/>
            <person name="Rodriguez J.C."/>
            <person name="Van S.L."/>
            <person name="Yuan L."/>
            <person name="Wang Z."/>
            <person name="Xia Z."/>
            <person name="Xiao L."/>
            <person name="Anderson O.D."/>
            <person name="Ouyang S."/>
            <person name="Liang Y."/>
            <person name="Zimin A.V."/>
            <person name="Pertea G."/>
            <person name="Qi P."/>
            <person name="Bennetzen J.L."/>
            <person name="Dai X."/>
            <person name="Dawson M.W."/>
            <person name="Muller H.G."/>
            <person name="Kugler K."/>
            <person name="Rivarola-Duarte L."/>
            <person name="Spannagl M."/>
            <person name="Mayer K.F.X."/>
            <person name="Lu F.H."/>
            <person name="Bevan M.W."/>
            <person name="Leroy P."/>
            <person name="Li P."/>
            <person name="You F.M."/>
            <person name="Sun Q."/>
            <person name="Liu Z."/>
            <person name="Lyons E."/>
            <person name="Wicker T."/>
            <person name="Salzberg S.L."/>
            <person name="Devos K.M."/>
            <person name="Dvorak J."/>
        </authorList>
    </citation>
    <scope>NUCLEOTIDE SEQUENCE [LARGE SCALE GENOMIC DNA]</scope>
    <source>
        <strain evidence="14">cv. AL8/78</strain>
    </source>
</reference>
<comment type="subcellular location">
    <subcellularLocation>
        <location evidence="1">Secreted</location>
        <location evidence="1">Extracellular space</location>
        <location evidence="1">Apoplast</location>
    </subcellularLocation>
</comment>
<reference evidence="15" key="2">
    <citation type="journal article" date="2017" name="Nat. Plants">
        <title>The Aegilops tauschii genome reveals multiple impacts of transposons.</title>
        <authorList>
            <person name="Zhao G."/>
            <person name="Zou C."/>
            <person name="Li K."/>
            <person name="Wang K."/>
            <person name="Li T."/>
            <person name="Gao L."/>
            <person name="Zhang X."/>
            <person name="Wang H."/>
            <person name="Yang Z."/>
            <person name="Liu X."/>
            <person name="Jiang W."/>
            <person name="Mao L."/>
            <person name="Kong X."/>
            <person name="Jiao Y."/>
            <person name="Jia J."/>
        </authorList>
    </citation>
    <scope>NUCLEOTIDE SEQUENCE [LARGE SCALE GENOMIC DNA]</scope>
    <source>
        <strain evidence="15">cv. AL8/78</strain>
    </source>
</reference>
<keyword evidence="7 8" id="KW-0464">Manganese</keyword>
<evidence type="ECO:0000256" key="3">
    <source>
        <dbReference type="ARBA" id="ARBA00022523"/>
    </source>
</evidence>
<keyword evidence="3" id="KW-0052">Apoplast</keyword>
<sequence>MASSSSFLLLAVLLALVSWQATASDPSPLQDFCVADMNSPVRVNGFVCKNPMEVNADDFFKAAALDKPRVTNKVGSNVTLINVMQIAGLNTLGISIARIDYAPLGQNPPHTHPRATEILTVLEGTLYVGFVTSKTSPPQTETSSSRRCSTKVMCSSSPWGSSTSNSTPTPTSPQLQLPRSAARTQGLSQLPMRCLGQTHKYPMMFLPRRFRWKRIQ</sequence>
<evidence type="ECO:0000256" key="1">
    <source>
        <dbReference type="ARBA" id="ARBA00004271"/>
    </source>
</evidence>
<feature type="compositionally biased region" description="Polar residues" evidence="11">
    <location>
        <begin position="174"/>
        <end position="183"/>
    </location>
</feature>
<feature type="region of interest" description="Disordered" evidence="11">
    <location>
        <begin position="133"/>
        <end position="183"/>
    </location>
</feature>
<evidence type="ECO:0000256" key="6">
    <source>
        <dbReference type="ARBA" id="ARBA00023157"/>
    </source>
</evidence>
<evidence type="ECO:0000256" key="8">
    <source>
        <dbReference type="PIRSR" id="PIRSR601929-1"/>
    </source>
</evidence>
<dbReference type="Proteomes" id="UP000015105">
    <property type="component" value="Chromosome 4D"/>
</dbReference>
<dbReference type="Pfam" id="PF00190">
    <property type="entry name" value="Cupin_1"/>
    <property type="match status" value="1"/>
</dbReference>
<feature type="compositionally biased region" description="Polar residues" evidence="11">
    <location>
        <begin position="133"/>
        <end position="147"/>
    </location>
</feature>
<feature type="domain" description="Cupin type-1" evidence="13">
    <location>
        <begin position="64"/>
        <end position="136"/>
    </location>
</feature>
<feature type="binding site" evidence="9">
    <location>
        <position position="112"/>
    </location>
    <ligand>
        <name>Mn(2+)</name>
        <dbReference type="ChEBI" id="CHEBI:29035"/>
    </ligand>
</feature>
<reference evidence="15" key="1">
    <citation type="journal article" date="2014" name="Science">
        <title>Ancient hybridizations among the ancestral genomes of bread wheat.</title>
        <authorList>
            <consortium name="International Wheat Genome Sequencing Consortium,"/>
            <person name="Marcussen T."/>
            <person name="Sandve S.R."/>
            <person name="Heier L."/>
            <person name="Spannagl M."/>
            <person name="Pfeifer M."/>
            <person name="Jakobsen K.S."/>
            <person name="Wulff B.B."/>
            <person name="Steuernagel B."/>
            <person name="Mayer K.F."/>
            <person name="Olsen O.A."/>
        </authorList>
    </citation>
    <scope>NUCLEOTIDE SEQUENCE [LARGE SCALE GENOMIC DNA]</scope>
    <source>
        <strain evidence="15">cv. AL8/78</strain>
    </source>
</reference>
<feature type="chain" id="PRO_5042372500" description="Cupin type-1 domain-containing protein" evidence="12">
    <location>
        <begin position="24"/>
        <end position="216"/>
    </location>
</feature>
<feature type="compositionally biased region" description="Low complexity" evidence="11">
    <location>
        <begin position="155"/>
        <end position="173"/>
    </location>
</feature>
<feature type="binding site" evidence="8">
    <location>
        <position position="117"/>
    </location>
    <ligand>
        <name>oxalate</name>
        <dbReference type="ChEBI" id="CHEBI:30623"/>
    </ligand>
</feature>
<dbReference type="Gene3D" id="2.60.120.10">
    <property type="entry name" value="Jelly Rolls"/>
    <property type="match status" value="1"/>
</dbReference>